<dbReference type="EC" id="3.2.1.39" evidence="4"/>
<keyword evidence="9" id="KW-1185">Reference proteome</keyword>
<feature type="signal peptide" evidence="7">
    <location>
        <begin position="1"/>
        <end position="17"/>
    </location>
</feature>
<feature type="compositionally biased region" description="Gly residues" evidence="6">
    <location>
        <begin position="379"/>
        <end position="389"/>
    </location>
</feature>
<dbReference type="OrthoDB" id="77201at2759"/>
<evidence type="ECO:0000313" key="9">
    <source>
        <dbReference type="Proteomes" id="UP000664132"/>
    </source>
</evidence>
<comment type="similarity">
    <text evidence="3">Belongs to the glycosyl hydrolase 17 family.</text>
</comment>
<evidence type="ECO:0000256" key="1">
    <source>
        <dbReference type="ARBA" id="ARBA00000382"/>
    </source>
</evidence>
<dbReference type="GO" id="GO:0005576">
    <property type="term" value="C:extracellular region"/>
    <property type="evidence" value="ECO:0007669"/>
    <property type="project" value="TreeGrafter"/>
</dbReference>
<feature type="compositionally biased region" description="Low complexity" evidence="6">
    <location>
        <begin position="320"/>
        <end position="355"/>
    </location>
</feature>
<evidence type="ECO:0000256" key="6">
    <source>
        <dbReference type="SAM" id="MobiDB-lite"/>
    </source>
</evidence>
<dbReference type="GO" id="GO:0042973">
    <property type="term" value="F:glucan endo-1,3-beta-D-glucosidase activity"/>
    <property type="evidence" value="ECO:0007669"/>
    <property type="project" value="UniProtKB-EC"/>
</dbReference>
<dbReference type="GO" id="GO:0071555">
    <property type="term" value="P:cell wall organization"/>
    <property type="evidence" value="ECO:0007669"/>
    <property type="project" value="TreeGrafter"/>
</dbReference>
<feature type="region of interest" description="Disordered" evidence="6">
    <location>
        <begin position="319"/>
        <end position="355"/>
    </location>
</feature>
<feature type="compositionally biased region" description="Low complexity" evidence="6">
    <location>
        <begin position="410"/>
        <end position="454"/>
    </location>
</feature>
<feature type="compositionally biased region" description="Low complexity" evidence="6">
    <location>
        <begin position="390"/>
        <end position="401"/>
    </location>
</feature>
<dbReference type="GO" id="GO:0009277">
    <property type="term" value="C:fungal-type cell wall"/>
    <property type="evidence" value="ECO:0007669"/>
    <property type="project" value="TreeGrafter"/>
</dbReference>
<evidence type="ECO:0000256" key="4">
    <source>
        <dbReference type="ARBA" id="ARBA00012780"/>
    </source>
</evidence>
<evidence type="ECO:0000256" key="2">
    <source>
        <dbReference type="ARBA" id="ARBA00004196"/>
    </source>
</evidence>
<evidence type="ECO:0000256" key="3">
    <source>
        <dbReference type="ARBA" id="ARBA00008773"/>
    </source>
</evidence>
<dbReference type="InterPro" id="IPR017853">
    <property type="entry name" value="GH"/>
</dbReference>
<dbReference type="Gene3D" id="3.20.20.80">
    <property type="entry name" value="Glycosidases"/>
    <property type="match status" value="1"/>
</dbReference>
<dbReference type="EMBL" id="JAFJYH010000671">
    <property type="protein sequence ID" value="KAG4410554.1"/>
    <property type="molecule type" value="Genomic_DNA"/>
</dbReference>
<feature type="region of interest" description="Disordered" evidence="6">
    <location>
        <begin position="372"/>
        <end position="454"/>
    </location>
</feature>
<proteinExistence type="inferred from homology"/>
<dbReference type="InterPro" id="IPR050732">
    <property type="entry name" value="Beta-glucan_modifiers"/>
</dbReference>
<feature type="chain" id="PRO_5034965586" description="glucan endo-1,3-beta-D-glucosidase" evidence="7">
    <location>
        <begin position="18"/>
        <end position="481"/>
    </location>
</feature>
<dbReference type="PANTHER" id="PTHR16631">
    <property type="entry name" value="GLUCAN 1,3-BETA-GLUCOSIDASE"/>
    <property type="match status" value="1"/>
</dbReference>
<evidence type="ECO:0000256" key="5">
    <source>
        <dbReference type="ARBA" id="ARBA00022801"/>
    </source>
</evidence>
<name>A0A8H7SW54_9HELO</name>
<evidence type="ECO:0000313" key="8">
    <source>
        <dbReference type="EMBL" id="KAG4410554.1"/>
    </source>
</evidence>
<organism evidence="8 9">
    <name type="scientific">Cadophora malorum</name>
    <dbReference type="NCBI Taxonomy" id="108018"/>
    <lineage>
        <taxon>Eukaryota</taxon>
        <taxon>Fungi</taxon>
        <taxon>Dikarya</taxon>
        <taxon>Ascomycota</taxon>
        <taxon>Pezizomycotina</taxon>
        <taxon>Leotiomycetes</taxon>
        <taxon>Helotiales</taxon>
        <taxon>Ploettnerulaceae</taxon>
        <taxon>Cadophora</taxon>
    </lineage>
</organism>
<accession>A0A8H7SW54</accession>
<dbReference type="PANTHER" id="PTHR16631:SF13">
    <property type="entry name" value="GLUCAN ENDO-1,3-BETA-GLUCOSIDASE EGLC-RELATED"/>
    <property type="match status" value="1"/>
</dbReference>
<protein>
    <recommendedName>
        <fullName evidence="4">glucan endo-1,3-beta-D-glucosidase</fullName>
        <ecNumber evidence="4">3.2.1.39</ecNumber>
    </recommendedName>
</protein>
<reference evidence="8" key="1">
    <citation type="submission" date="2021-02" db="EMBL/GenBank/DDBJ databases">
        <title>Genome sequence Cadophora malorum strain M34.</title>
        <authorList>
            <person name="Stefanovic E."/>
            <person name="Vu D."/>
            <person name="Scully C."/>
            <person name="Dijksterhuis J."/>
            <person name="Roader J."/>
            <person name="Houbraken J."/>
        </authorList>
    </citation>
    <scope>NUCLEOTIDE SEQUENCE</scope>
    <source>
        <strain evidence="8">M34</strain>
    </source>
</reference>
<dbReference type="AlphaFoldDB" id="A0A8H7SW54"/>
<comment type="catalytic activity">
    <reaction evidence="1">
        <text>Hydrolysis of (1-&gt;3)-beta-D-glucosidic linkages in (1-&gt;3)-beta-D-glucans.</text>
        <dbReference type="EC" id="3.2.1.39"/>
    </reaction>
</comment>
<dbReference type="GO" id="GO:0009986">
    <property type="term" value="C:cell surface"/>
    <property type="evidence" value="ECO:0007669"/>
    <property type="project" value="TreeGrafter"/>
</dbReference>
<keyword evidence="5" id="KW-0378">Hydrolase</keyword>
<evidence type="ECO:0000256" key="7">
    <source>
        <dbReference type="SAM" id="SignalP"/>
    </source>
</evidence>
<gene>
    <name evidence="8" type="ORF">IFR04_016310</name>
</gene>
<comment type="subcellular location">
    <subcellularLocation>
        <location evidence="2">Cell envelope</location>
    </subcellularLocation>
</comment>
<comment type="caution">
    <text evidence="8">The sequence shown here is derived from an EMBL/GenBank/DDBJ whole genome shotgun (WGS) entry which is preliminary data.</text>
</comment>
<dbReference type="SUPFAM" id="SSF51445">
    <property type="entry name" value="(Trans)glycosidases"/>
    <property type="match status" value="1"/>
</dbReference>
<dbReference type="Proteomes" id="UP000664132">
    <property type="component" value="Unassembled WGS sequence"/>
</dbReference>
<keyword evidence="7" id="KW-0732">Signal</keyword>
<sequence>MHASLIALAASLSVASAVTRGFNYGAVTREGAMKNEAAFTAEFNAAKGLANTDGAFSSARLYTMIQSGTDNSPISAIPAAIATDTKLFLGLWASAGQTIIDNEIAALTSAIEQYGEEFTSRVNGISVGSEDLYRISPTGLKNDPTGVGAGPAQIVSYIQQVRKALSGTALAKVAVGHVDTWDVWRNGSNSAVIDEADFLGMNTFPYFQVTEDNSIENAPTLFNAAFEITTAAAKGKPVIVTETGWPVAGKDAESGHPSTENARSYYEAVGCNTLFGKVDTYWYTLVDANTAVDSQPQFGIVGTTVSSKSLFDLSCDAPKSTSSKSASKTATATSASGSATGSASGSVSGSVTGSATASATGTTLVQVSTSGAAASGTGSSSGSGSGSGTGASATTGTASGSESLAPPSPTSTSTTPQSTSTGTLQTPGTSPSPTQEPQTNTTPTGPSSTSTTLTTTNAAGQMKASSFIGLVGAAAALIAFA</sequence>